<dbReference type="InterPro" id="IPR029149">
    <property type="entry name" value="Creatin/AminoP/Spt16_N"/>
</dbReference>
<comment type="similarity">
    <text evidence="2">Belongs to the peptidase M24B family.</text>
</comment>
<dbReference type="InterPro" id="IPR001131">
    <property type="entry name" value="Peptidase_M24B_aminopep-P_CS"/>
</dbReference>
<feature type="domain" description="Peptidase M24" evidence="6">
    <location>
        <begin position="145"/>
        <end position="346"/>
    </location>
</feature>
<evidence type="ECO:0000256" key="2">
    <source>
        <dbReference type="ARBA" id="ARBA00008766"/>
    </source>
</evidence>
<evidence type="ECO:0000256" key="1">
    <source>
        <dbReference type="ARBA" id="ARBA00001936"/>
    </source>
</evidence>
<dbReference type="InterPro" id="IPR036005">
    <property type="entry name" value="Creatinase/aminopeptidase-like"/>
</dbReference>
<name>A0A1H3TX08_9BACI</name>
<evidence type="ECO:0000259" key="7">
    <source>
        <dbReference type="Pfam" id="PF01321"/>
    </source>
</evidence>
<dbReference type="Pfam" id="PF01321">
    <property type="entry name" value="Creatinase_N"/>
    <property type="match status" value="1"/>
</dbReference>
<dbReference type="InterPro" id="IPR000994">
    <property type="entry name" value="Pept_M24"/>
</dbReference>
<dbReference type="EMBL" id="FNPI01000016">
    <property type="protein sequence ID" value="SDZ54773.1"/>
    <property type="molecule type" value="Genomic_DNA"/>
</dbReference>
<dbReference type="InterPro" id="IPR050659">
    <property type="entry name" value="Peptidase_M24B"/>
</dbReference>
<proteinExistence type="inferred from homology"/>
<dbReference type="InterPro" id="IPR001714">
    <property type="entry name" value="Pept_M24_MAP"/>
</dbReference>
<dbReference type="PROSITE" id="PS00491">
    <property type="entry name" value="PROLINE_PEPTIDASE"/>
    <property type="match status" value="1"/>
</dbReference>
<dbReference type="GO" id="GO:0004177">
    <property type="term" value="F:aminopeptidase activity"/>
    <property type="evidence" value="ECO:0007669"/>
    <property type="project" value="UniProtKB-ARBA"/>
</dbReference>
<dbReference type="GO" id="GO:0046872">
    <property type="term" value="F:metal ion binding"/>
    <property type="evidence" value="ECO:0007669"/>
    <property type="project" value="UniProtKB-KW"/>
</dbReference>
<dbReference type="InterPro" id="IPR000587">
    <property type="entry name" value="Creatinase_N"/>
</dbReference>
<dbReference type="Gene3D" id="3.90.230.10">
    <property type="entry name" value="Creatinase/methionine aminopeptidase superfamily"/>
    <property type="match status" value="1"/>
</dbReference>
<comment type="cofactor">
    <cofactor evidence="1">
        <name>Mn(2+)</name>
        <dbReference type="ChEBI" id="CHEBI:29035"/>
    </cofactor>
</comment>
<evidence type="ECO:0000313" key="9">
    <source>
        <dbReference type="Proteomes" id="UP000198935"/>
    </source>
</evidence>
<evidence type="ECO:0000313" key="8">
    <source>
        <dbReference type="EMBL" id="SDZ54773.1"/>
    </source>
</evidence>
<evidence type="ECO:0000256" key="3">
    <source>
        <dbReference type="ARBA" id="ARBA00022723"/>
    </source>
</evidence>
<keyword evidence="9" id="KW-1185">Reference proteome</keyword>
<organism evidence="8 9">
    <name type="scientific">Evansella caseinilytica</name>
    <dbReference type="NCBI Taxonomy" id="1503961"/>
    <lineage>
        <taxon>Bacteria</taxon>
        <taxon>Bacillati</taxon>
        <taxon>Bacillota</taxon>
        <taxon>Bacilli</taxon>
        <taxon>Bacillales</taxon>
        <taxon>Bacillaceae</taxon>
        <taxon>Evansella</taxon>
    </lineage>
</organism>
<keyword evidence="3" id="KW-0479">Metal-binding</keyword>
<protein>
    <submittedName>
        <fullName evidence="8">Xaa-Pro dipeptidase</fullName>
    </submittedName>
</protein>
<dbReference type="SUPFAM" id="SSF55920">
    <property type="entry name" value="Creatinase/aminopeptidase"/>
    <property type="match status" value="1"/>
</dbReference>
<evidence type="ECO:0000256" key="5">
    <source>
        <dbReference type="ARBA" id="ARBA00023211"/>
    </source>
</evidence>
<sequence length="368" mass="41364">MNKRSKQLMQWMRKENIDAVLCQSRANVFYFSGFDTDPHERLVAVMLFPNGEPLFICPNMEVNQVEAVYQEGEIIGYSDTEDPWAKLQQKLSVRGTTIRTLAVEQDISWRRVKMLQSLYPTITLVAADEPILSQRVIKTAEELAMLKEAARLADFGVQAGVDALMEGISEMEVVAKIEYELKKKGVRETAFSTMVLFGEKAGDPHGTPGSRQLKTGDAVLFDLGVVWQGYCSDITRTVFYDSISKNQQEVYETVLQAQQAAIQACRPGQPASGLDRIARHWITKYGYGEYFPHRIGHGLGIEVHEYPSLTETNEELLKPGMTFTIEPGIYIPDQIGVRIEDDVLITSSGCETLTSFPREITIVPKRSQ</sequence>
<dbReference type="PANTHER" id="PTHR46112">
    <property type="entry name" value="AMINOPEPTIDASE"/>
    <property type="match status" value="1"/>
</dbReference>
<accession>A0A1H3TX08</accession>
<dbReference type="Proteomes" id="UP000198935">
    <property type="component" value="Unassembled WGS sequence"/>
</dbReference>
<dbReference type="GO" id="GO:0008235">
    <property type="term" value="F:metalloexopeptidase activity"/>
    <property type="evidence" value="ECO:0007669"/>
    <property type="project" value="UniProtKB-ARBA"/>
</dbReference>
<feature type="domain" description="Creatinase N-terminal" evidence="7">
    <location>
        <begin position="4"/>
        <end position="137"/>
    </location>
</feature>
<dbReference type="PANTHER" id="PTHR46112:SF10">
    <property type="entry name" value="DIPEPTIDASE YKVY-RELATED"/>
    <property type="match status" value="1"/>
</dbReference>
<dbReference type="AlphaFoldDB" id="A0A1H3TX08"/>
<keyword evidence="4" id="KW-0378">Hydrolase</keyword>
<dbReference type="CDD" id="cd01092">
    <property type="entry name" value="APP-like"/>
    <property type="match status" value="1"/>
</dbReference>
<evidence type="ECO:0000259" key="6">
    <source>
        <dbReference type="Pfam" id="PF00557"/>
    </source>
</evidence>
<keyword evidence="5" id="KW-0464">Manganese</keyword>
<dbReference type="Pfam" id="PF00557">
    <property type="entry name" value="Peptidase_M24"/>
    <property type="match status" value="1"/>
</dbReference>
<dbReference type="FunFam" id="3.90.230.10:FF:000014">
    <property type="entry name" value="Aminopeptidase P family protein"/>
    <property type="match status" value="1"/>
</dbReference>
<gene>
    <name evidence="8" type="ORF">SAMN05421736_116121</name>
</gene>
<dbReference type="Gene3D" id="3.40.350.10">
    <property type="entry name" value="Creatinase/prolidase N-terminal domain"/>
    <property type="match status" value="1"/>
</dbReference>
<reference evidence="9" key="1">
    <citation type="submission" date="2016-10" db="EMBL/GenBank/DDBJ databases">
        <authorList>
            <person name="Varghese N."/>
            <person name="Submissions S."/>
        </authorList>
    </citation>
    <scope>NUCLEOTIDE SEQUENCE [LARGE SCALE GENOMIC DNA]</scope>
    <source>
        <strain evidence="9">SP</strain>
    </source>
</reference>
<dbReference type="SUPFAM" id="SSF53092">
    <property type="entry name" value="Creatinase/prolidase N-terminal domain"/>
    <property type="match status" value="1"/>
</dbReference>
<dbReference type="PRINTS" id="PR00599">
    <property type="entry name" value="MAPEPTIDASE"/>
</dbReference>
<dbReference type="STRING" id="1503961.SAMN05421736_116121"/>
<evidence type="ECO:0000256" key="4">
    <source>
        <dbReference type="ARBA" id="ARBA00022801"/>
    </source>
</evidence>